<sequence length="500" mass="55870">MPSVFVEVVRSVLKEVYLRGELIPVDSLGNSTSFRPYSLLTKKLSSSWFWKSRYRCVNLTIKDILEPNAPEPEPECCDCFGISVNVDGNIQGQVTLTDTGHGEISGAAAVSNSCNVSMNVRILRVAHNTWEVLQHERCLRQPEHRILQQLRSRGDDVFVVTEVLQTEEELRSRGDDVFVVTEVLQTEEEVQVTQIHSKKGLGKFAVPGAFLQGEGRGQLSRKKMVTIPAGSVLAFRVTKLLIDPTWDILLFPDEKKRTFELPPSKNDQRRYSFSLLATLRSIGEQHKFLEDGIHGEQVVRKDFQGLHAEVKAGCTQLGYLEMELRQQLLMDIGRIILDQPSMEALEASLGQVLCHGGQVEPLDGPAGSILECLMLSSGELVLELAAPIFYLLGALTVLSETQQQLLARALETTVLSKQLELVEHILEWSYPWQKQSYVALTNRYIGNSWHEEAPIWILLEECGLTLQVDTPQVHWEPTSQGPTCALYASLALLSSLSQGP</sequence>
<evidence type="ECO:0000256" key="2">
    <source>
        <dbReference type="ARBA" id="ARBA00004651"/>
    </source>
</evidence>
<dbReference type="Pfam" id="PF17708">
    <property type="entry name" value="Gasdermin_C"/>
    <property type="match status" value="1"/>
</dbReference>
<dbReference type="GO" id="GO:0005886">
    <property type="term" value="C:plasma membrane"/>
    <property type="evidence" value="ECO:0007669"/>
    <property type="project" value="UniProtKB-SubCell"/>
</dbReference>
<dbReference type="GO" id="GO:0012501">
    <property type="term" value="P:programmed cell death"/>
    <property type="evidence" value="ECO:0007669"/>
    <property type="project" value="UniProtKB-KW"/>
</dbReference>
<evidence type="ECO:0000313" key="14">
    <source>
        <dbReference type="EMBL" id="KAH0518885.1"/>
    </source>
</evidence>
<protein>
    <submittedName>
        <fullName evidence="14">Gasdermin-D</fullName>
    </submittedName>
</protein>
<keyword evidence="11" id="KW-0449">Lipoprotein</keyword>
<dbReference type="GO" id="GO:0070273">
    <property type="term" value="F:phosphatidylinositol-4-phosphate binding"/>
    <property type="evidence" value="ECO:0007669"/>
    <property type="project" value="TreeGrafter"/>
</dbReference>
<evidence type="ECO:0000256" key="10">
    <source>
        <dbReference type="ARBA" id="ARBA00023139"/>
    </source>
</evidence>
<dbReference type="Proteomes" id="UP000710432">
    <property type="component" value="Unassembled WGS sequence"/>
</dbReference>
<comment type="subcellular location">
    <subcellularLocation>
        <location evidence="2">Cell membrane</location>
        <topology evidence="2">Multi-pass membrane protein</topology>
    </subcellularLocation>
    <subcellularLocation>
        <location evidence="1">Cytoplasm</location>
        <location evidence="1">Cytosol</location>
    </subcellularLocation>
</comment>
<comment type="similarity">
    <text evidence="3">Belongs to the gasdermin family.</text>
</comment>
<feature type="domain" description="Gasdermin pore forming" evidence="12">
    <location>
        <begin position="5"/>
        <end position="169"/>
    </location>
</feature>
<keyword evidence="8" id="KW-0812">Transmembrane</keyword>
<organism evidence="14 15">
    <name type="scientific">Microtus ochrogaster</name>
    <name type="common">Prairie vole</name>
    <dbReference type="NCBI Taxonomy" id="79684"/>
    <lineage>
        <taxon>Eukaryota</taxon>
        <taxon>Metazoa</taxon>
        <taxon>Chordata</taxon>
        <taxon>Craniata</taxon>
        <taxon>Vertebrata</taxon>
        <taxon>Euteleostomi</taxon>
        <taxon>Mammalia</taxon>
        <taxon>Eutheria</taxon>
        <taxon>Euarchontoglires</taxon>
        <taxon>Glires</taxon>
        <taxon>Rodentia</taxon>
        <taxon>Myomorpha</taxon>
        <taxon>Muroidea</taxon>
        <taxon>Cricetidae</taxon>
        <taxon>Arvicolinae</taxon>
        <taxon>Microtus</taxon>
    </lineage>
</organism>
<keyword evidence="9" id="KW-0472">Membrane</keyword>
<evidence type="ECO:0000259" key="13">
    <source>
        <dbReference type="Pfam" id="PF17708"/>
    </source>
</evidence>
<evidence type="ECO:0000256" key="9">
    <source>
        <dbReference type="ARBA" id="ARBA00023136"/>
    </source>
</evidence>
<evidence type="ECO:0000259" key="12">
    <source>
        <dbReference type="Pfam" id="PF04598"/>
    </source>
</evidence>
<name>A0A8J6GX96_MICOH</name>
<dbReference type="InterPro" id="IPR007677">
    <property type="entry name" value="Gasdermin"/>
</dbReference>
<dbReference type="GO" id="GO:0042742">
    <property type="term" value="P:defense response to bacterium"/>
    <property type="evidence" value="ECO:0007669"/>
    <property type="project" value="TreeGrafter"/>
</dbReference>
<dbReference type="GO" id="GO:0001786">
    <property type="term" value="F:phosphatidylserine binding"/>
    <property type="evidence" value="ECO:0007669"/>
    <property type="project" value="TreeGrafter"/>
</dbReference>
<evidence type="ECO:0000256" key="7">
    <source>
        <dbReference type="ARBA" id="ARBA00022590"/>
    </source>
</evidence>
<dbReference type="GO" id="GO:0070269">
    <property type="term" value="P:pyroptotic inflammatory response"/>
    <property type="evidence" value="ECO:0007669"/>
    <property type="project" value="TreeGrafter"/>
</dbReference>
<accession>A0A8J6GX96</accession>
<keyword evidence="7" id="KW-1210">Necrosis</keyword>
<feature type="domain" description="Gasdermin PUB" evidence="13">
    <location>
        <begin position="302"/>
        <end position="473"/>
    </location>
</feature>
<proteinExistence type="inferred from homology"/>
<evidence type="ECO:0000313" key="15">
    <source>
        <dbReference type="Proteomes" id="UP000710432"/>
    </source>
</evidence>
<evidence type="ECO:0000256" key="5">
    <source>
        <dbReference type="ARBA" id="ARBA00022475"/>
    </source>
</evidence>
<evidence type="ECO:0000256" key="6">
    <source>
        <dbReference type="ARBA" id="ARBA00022490"/>
    </source>
</evidence>
<dbReference type="GO" id="GO:0005546">
    <property type="term" value="F:phosphatidylinositol-4,5-bisphosphate binding"/>
    <property type="evidence" value="ECO:0007669"/>
    <property type="project" value="TreeGrafter"/>
</dbReference>
<comment type="caution">
    <text evidence="14">The sequence shown here is derived from an EMBL/GenBank/DDBJ whole genome shotgun (WGS) entry which is preliminary data.</text>
</comment>
<dbReference type="EMBL" id="JAATJU010009100">
    <property type="protein sequence ID" value="KAH0518885.1"/>
    <property type="molecule type" value="Genomic_DNA"/>
</dbReference>
<keyword evidence="4" id="KW-1134">Transmembrane beta strand</keyword>
<dbReference type="AlphaFoldDB" id="A0A8J6GX96"/>
<evidence type="ECO:0000256" key="1">
    <source>
        <dbReference type="ARBA" id="ARBA00004514"/>
    </source>
</evidence>
<reference evidence="14" key="1">
    <citation type="submission" date="2020-03" db="EMBL/GenBank/DDBJ databases">
        <title>Studies in the Genomics of Life Span.</title>
        <authorList>
            <person name="Glass D."/>
        </authorList>
    </citation>
    <scope>NUCLEOTIDE SEQUENCE</scope>
    <source>
        <strain evidence="14">LTLLF</strain>
        <tissue evidence="14">Muscle</tissue>
    </source>
</reference>
<dbReference type="GO" id="GO:0072559">
    <property type="term" value="C:NLRP3 inflammasome complex"/>
    <property type="evidence" value="ECO:0007669"/>
    <property type="project" value="TreeGrafter"/>
</dbReference>
<dbReference type="Pfam" id="PF04598">
    <property type="entry name" value="Gasdermin"/>
    <property type="match status" value="1"/>
</dbReference>
<evidence type="ECO:0000256" key="8">
    <source>
        <dbReference type="ARBA" id="ARBA00022692"/>
    </source>
</evidence>
<evidence type="ECO:0000256" key="4">
    <source>
        <dbReference type="ARBA" id="ARBA00022452"/>
    </source>
</evidence>
<dbReference type="InterPro" id="IPR041263">
    <property type="entry name" value="Gasdermin_PUB"/>
</dbReference>
<dbReference type="PANTHER" id="PTHR16399:SF15">
    <property type="entry name" value="GASDERMIN-D"/>
    <property type="match status" value="1"/>
</dbReference>
<evidence type="ECO:0000256" key="3">
    <source>
        <dbReference type="ARBA" id="ARBA00009279"/>
    </source>
</evidence>
<dbReference type="InterPro" id="IPR040460">
    <property type="entry name" value="Gasdermin_pore"/>
</dbReference>
<evidence type="ECO:0000256" key="11">
    <source>
        <dbReference type="ARBA" id="ARBA00023288"/>
    </source>
</evidence>
<keyword evidence="10" id="KW-0564">Palmitate</keyword>
<keyword evidence="6" id="KW-0963">Cytoplasm</keyword>
<gene>
    <name evidence="14" type="ORF">LTLLF_114580</name>
</gene>
<dbReference type="PANTHER" id="PTHR16399">
    <property type="entry name" value="GASDERMIN"/>
    <property type="match status" value="1"/>
</dbReference>
<keyword evidence="5" id="KW-1003">Cell membrane</keyword>